<evidence type="ECO:0000313" key="1">
    <source>
        <dbReference type="EMBL" id="UPT92182.1"/>
    </source>
</evidence>
<evidence type="ECO:0000313" key="2">
    <source>
        <dbReference type="Proteomes" id="UP000551709"/>
    </source>
</evidence>
<reference evidence="1" key="2">
    <citation type="submission" date="2022-04" db="EMBL/GenBank/DDBJ databases">
        <authorList>
            <person name="Bromfield E.S.P."/>
            <person name="Cloutier S."/>
        </authorList>
    </citation>
    <scope>NUCLEOTIDE SEQUENCE</scope>
    <source>
        <strain evidence="1">1S5</strain>
        <plasmid evidence="1">pBb1S5a</plasmid>
    </source>
</reference>
<dbReference type="RefSeq" id="WP_166106912.1">
    <property type="nucleotide sequence ID" value="NZ_CP096256.1"/>
</dbReference>
<dbReference type="EMBL" id="CP096256">
    <property type="protein sequence ID" value="UPT92182.1"/>
    <property type="molecule type" value="Genomic_DNA"/>
</dbReference>
<proteinExistence type="predicted"/>
<reference evidence="1" key="1">
    <citation type="journal article" date="2017" name="Syst. Appl. Microbiol.">
        <title>Soybeans inoculated with root zone soils of Canadian native legumes harbour diverse and novel Bradyrhizobium spp. that possess agricultural potential.</title>
        <authorList>
            <person name="Bromfield E.S.P."/>
            <person name="Cloutier S."/>
            <person name="Tambong J.T."/>
            <person name="Tran Thi T.V."/>
        </authorList>
    </citation>
    <scope>NUCLEOTIDE SEQUENCE</scope>
    <source>
        <strain evidence="1">1S5</strain>
    </source>
</reference>
<keyword evidence="1" id="KW-0614">Plasmid</keyword>
<organism evidence="1 2">
    <name type="scientific">Bradyrhizobium barranii subsp. apii</name>
    <dbReference type="NCBI Taxonomy" id="2819348"/>
    <lineage>
        <taxon>Bacteria</taxon>
        <taxon>Pseudomonadati</taxon>
        <taxon>Pseudomonadota</taxon>
        <taxon>Alphaproteobacteria</taxon>
        <taxon>Hyphomicrobiales</taxon>
        <taxon>Nitrobacteraceae</taxon>
        <taxon>Bradyrhizobium</taxon>
        <taxon>Bradyrhizobium barranii</taxon>
    </lineage>
</organism>
<geneLocation type="plasmid" evidence="1 2">
    <name>pBb1S5a</name>
</geneLocation>
<accession>A0A8T5VT25</accession>
<dbReference type="Proteomes" id="UP000551709">
    <property type="component" value="Plasmid pBb1S5a"/>
</dbReference>
<gene>
    <name evidence="1" type="ORF">HAP41_0000048870</name>
</gene>
<dbReference type="AlphaFoldDB" id="A0A8T5VT25"/>
<sequence>MFKKRSSPRGLMTSRTEPGPTFNLMTEEGRKDFQDAAQNPLMSFTLTAGSQGEEVIAFGPNWLEMCRRNLAAFEEIARSEGAQENWRLNPAMRDSGQLDRVLLASEMLENALSAKRVLERLVGENDRERAKLLAYQAVYELTALAANYHAWTVVDNEPSIVARNQSIEGARQGGLKKAQSKRGRDLEIARQFEAQRGGKLSDTALKQKIGRKYGLGRTAVSDAIRRAQKSGRRAGQTDR</sequence>
<protein>
    <submittedName>
        <fullName evidence="1">Uncharacterized protein</fullName>
    </submittedName>
</protein>
<name>A0A8T5VT25_9BRAD</name>